<dbReference type="STRING" id="268475.A0A0V1HSJ6"/>
<dbReference type="PANTHER" id="PTHR16469:SF27">
    <property type="entry name" value="UBIQUITIN-ASSOCIATED AND SH3 DOMAIN-CONTAINING BA-RELATED"/>
    <property type="match status" value="1"/>
</dbReference>
<dbReference type="InterPro" id="IPR051710">
    <property type="entry name" value="Phosphatase_SH3-domain"/>
</dbReference>
<dbReference type="SUPFAM" id="SSF53254">
    <property type="entry name" value="Phosphoglycerate mutase-like"/>
    <property type="match status" value="1"/>
</dbReference>
<keyword evidence="2" id="KW-1185">Reference proteome</keyword>
<dbReference type="GO" id="GO:0016791">
    <property type="term" value="F:phosphatase activity"/>
    <property type="evidence" value="ECO:0007669"/>
    <property type="project" value="UniProtKB-ARBA"/>
</dbReference>
<dbReference type="PANTHER" id="PTHR16469">
    <property type="entry name" value="UBIQUITIN-ASSOCIATED AND SH3 DOMAIN-CONTAINING BA-RELATED"/>
    <property type="match status" value="1"/>
</dbReference>
<sequence>MSRILTVLNFKEKGQKFEDICLLESLLKLPLSSHHHEKLKLKILFYRGSEAEKTIFVIRAGESVKDAYGDANWFLDIGEKQSFFSFLLTSLSRRFMKKKQPVAIEVPKKNICDDAYINLPRILQWRRGKLAAWLADPPLTTVGRHAARMYAERLISDNLIKPEMLGDCVYASPDFSCVQTLDMIMQVVDPSRKIKIRIEPGLSANYKGLTKQKHVFVDADEFHAQGILRVDTAYKPVTQLVKKLNLSKRIEAFKAMLLEHPGKIVILVLNDETVNEILNSCKSTDMKSEKVEQSNEDALFLHTFFVKMVGKQWTVMNSIVLP</sequence>
<organism evidence="1 2">
    <name type="scientific">Trichinella zimbabwensis</name>
    <dbReference type="NCBI Taxonomy" id="268475"/>
    <lineage>
        <taxon>Eukaryota</taxon>
        <taxon>Metazoa</taxon>
        <taxon>Ecdysozoa</taxon>
        <taxon>Nematoda</taxon>
        <taxon>Enoplea</taxon>
        <taxon>Dorylaimia</taxon>
        <taxon>Trichinellida</taxon>
        <taxon>Trichinellidae</taxon>
        <taxon>Trichinella</taxon>
    </lineage>
</organism>
<proteinExistence type="predicted"/>
<gene>
    <name evidence="1" type="primary">Ubash3b</name>
    <name evidence="1" type="ORF">T11_7500</name>
</gene>
<dbReference type="InterPro" id="IPR029033">
    <property type="entry name" value="His_PPase_superfam"/>
</dbReference>
<evidence type="ECO:0000313" key="2">
    <source>
        <dbReference type="Proteomes" id="UP000055024"/>
    </source>
</evidence>
<dbReference type="EMBL" id="JYDP01000031">
    <property type="protein sequence ID" value="KRZ13546.1"/>
    <property type="molecule type" value="Genomic_DNA"/>
</dbReference>
<evidence type="ECO:0000313" key="1">
    <source>
        <dbReference type="EMBL" id="KRZ13546.1"/>
    </source>
</evidence>
<dbReference type="Gene3D" id="3.40.50.1240">
    <property type="entry name" value="Phosphoglycerate mutase-like"/>
    <property type="match status" value="1"/>
</dbReference>
<dbReference type="AlphaFoldDB" id="A0A0V1HSJ6"/>
<dbReference type="Proteomes" id="UP000055024">
    <property type="component" value="Unassembled WGS sequence"/>
</dbReference>
<protein>
    <submittedName>
        <fullName evidence="1">Ubiquitin-associated and SH3 domain-containing protein B</fullName>
    </submittedName>
</protein>
<comment type="caution">
    <text evidence="1">The sequence shown here is derived from an EMBL/GenBank/DDBJ whole genome shotgun (WGS) entry which is preliminary data.</text>
</comment>
<accession>A0A0V1HSJ6</accession>
<name>A0A0V1HSJ6_9BILA</name>
<reference evidence="1 2" key="1">
    <citation type="submission" date="2015-01" db="EMBL/GenBank/DDBJ databases">
        <title>Evolution of Trichinella species and genotypes.</title>
        <authorList>
            <person name="Korhonen P.K."/>
            <person name="Edoardo P."/>
            <person name="Giuseppe L.R."/>
            <person name="Gasser R.B."/>
        </authorList>
    </citation>
    <scope>NUCLEOTIDE SEQUENCE [LARGE SCALE GENOMIC DNA]</scope>
    <source>
        <strain evidence="1">ISS1029</strain>
    </source>
</reference>